<comment type="caution">
    <text evidence="1">The sequence shown here is derived from an EMBL/GenBank/DDBJ whole genome shotgun (WGS) entry which is preliminary data.</text>
</comment>
<gene>
    <name evidence="1" type="ORF">SMD31_01380</name>
</gene>
<dbReference type="RefSeq" id="WP_320498817.1">
    <property type="nucleotide sequence ID" value="NZ_JAXCLX010000001.1"/>
</dbReference>
<dbReference type="EMBL" id="JAXCLX010000001">
    <property type="protein sequence ID" value="MDY0870548.1"/>
    <property type="molecule type" value="Genomic_DNA"/>
</dbReference>
<accession>A0ABU5DT67</accession>
<dbReference type="Proteomes" id="UP001271769">
    <property type="component" value="Unassembled WGS sequence"/>
</dbReference>
<name>A0ABU5DT67_9PROT</name>
<reference evidence="1 2" key="1">
    <citation type="journal article" date="2013" name="Antonie Van Leeuwenhoek">
        <title>Dongia rigui sp. nov., isolated from freshwater of a large wetland in Korea.</title>
        <authorList>
            <person name="Baik K.S."/>
            <person name="Hwang Y.M."/>
            <person name="Choi J.S."/>
            <person name="Kwon J."/>
            <person name="Seong C.N."/>
        </authorList>
    </citation>
    <scope>NUCLEOTIDE SEQUENCE [LARGE SCALE GENOMIC DNA]</scope>
    <source>
        <strain evidence="1 2">04SU4-P</strain>
    </source>
</reference>
<protein>
    <submittedName>
        <fullName evidence="1">Uncharacterized protein</fullName>
    </submittedName>
</protein>
<sequence>MVDYVGAGTKAANAEAAALIAKNAAILAQARKDTAKAIEDSNVKPAPNAADDLAAINEQVKVLVDQKEIDDSGRKQEYQKNTNDVQIDNNMTARDIGILRKNDSRLNLFSSLTEGDKVDVFKFRVTTTANTKLGTLAADEQSKELLRVQVFSKSSGALIADQDPKSGDAYENFKALQAGTFELDKGDYLVRVSRLPGLDVRSEKAVQYVIQLSQGVYRNDFDTVEKGVSEDQDAFGQPLSLGAGHDALMSGLSSASSFISSLPAIGTSATDKLTGAMYDALS</sequence>
<keyword evidence="2" id="KW-1185">Reference proteome</keyword>
<dbReference type="Gene3D" id="2.60.120.380">
    <property type="match status" value="1"/>
</dbReference>
<proteinExistence type="predicted"/>
<evidence type="ECO:0000313" key="2">
    <source>
        <dbReference type="Proteomes" id="UP001271769"/>
    </source>
</evidence>
<evidence type="ECO:0000313" key="1">
    <source>
        <dbReference type="EMBL" id="MDY0870548.1"/>
    </source>
</evidence>
<organism evidence="1 2">
    <name type="scientific">Dongia rigui</name>
    <dbReference type="NCBI Taxonomy" id="940149"/>
    <lineage>
        <taxon>Bacteria</taxon>
        <taxon>Pseudomonadati</taxon>
        <taxon>Pseudomonadota</taxon>
        <taxon>Alphaproteobacteria</taxon>
        <taxon>Rhodospirillales</taxon>
        <taxon>Dongiaceae</taxon>
        <taxon>Dongia</taxon>
    </lineage>
</organism>